<dbReference type="InterPro" id="IPR024078">
    <property type="entry name" value="LmbE-like_dom_sf"/>
</dbReference>
<dbReference type="InterPro" id="IPR029044">
    <property type="entry name" value="Nucleotide-diphossugar_trans"/>
</dbReference>
<protein>
    <submittedName>
        <fullName evidence="2">Glycosyl transferase family 2</fullName>
    </submittedName>
</protein>
<dbReference type="Gene3D" id="3.40.50.10320">
    <property type="entry name" value="LmbE-like"/>
    <property type="match status" value="1"/>
</dbReference>
<dbReference type="CDD" id="cd04179">
    <property type="entry name" value="DPM_DPG-synthase_like"/>
    <property type="match status" value="1"/>
</dbReference>
<dbReference type="SUPFAM" id="SSF102588">
    <property type="entry name" value="LmbE-like"/>
    <property type="match status" value="1"/>
</dbReference>
<dbReference type="Pfam" id="PF02585">
    <property type="entry name" value="PIG-L"/>
    <property type="match status" value="1"/>
</dbReference>
<evidence type="ECO:0000259" key="1">
    <source>
        <dbReference type="Pfam" id="PF00535"/>
    </source>
</evidence>
<keyword evidence="3" id="KW-1185">Reference proteome</keyword>
<accession>A0A2R5FDU5</accession>
<keyword evidence="2" id="KW-0808">Transferase</keyword>
<evidence type="ECO:0000313" key="3">
    <source>
        <dbReference type="Proteomes" id="UP000245081"/>
    </source>
</evidence>
<dbReference type="Proteomes" id="UP000245081">
    <property type="component" value="Unassembled WGS sequence"/>
</dbReference>
<dbReference type="EMBL" id="BDOQ01000023">
    <property type="protein sequence ID" value="GBG15909.1"/>
    <property type="molecule type" value="Genomic_DNA"/>
</dbReference>
<organism evidence="2 3">
    <name type="scientific">Novimethylophilus kurashikiensis</name>
    <dbReference type="NCBI Taxonomy" id="1825523"/>
    <lineage>
        <taxon>Bacteria</taxon>
        <taxon>Pseudomonadati</taxon>
        <taxon>Pseudomonadota</taxon>
        <taxon>Betaproteobacteria</taxon>
        <taxon>Nitrosomonadales</taxon>
        <taxon>Methylophilaceae</taxon>
        <taxon>Novimethylophilus</taxon>
    </lineage>
</organism>
<dbReference type="GO" id="GO:0016740">
    <property type="term" value="F:transferase activity"/>
    <property type="evidence" value="ECO:0007669"/>
    <property type="project" value="UniProtKB-KW"/>
</dbReference>
<evidence type="ECO:0000313" key="2">
    <source>
        <dbReference type="EMBL" id="GBG15909.1"/>
    </source>
</evidence>
<dbReference type="RefSeq" id="WP_109017056.1">
    <property type="nucleotide sequence ID" value="NZ_BDOQ01000023.1"/>
</dbReference>
<dbReference type="SUPFAM" id="SSF53448">
    <property type="entry name" value="Nucleotide-diphospho-sugar transferases"/>
    <property type="match status" value="1"/>
</dbReference>
<dbReference type="InterPro" id="IPR003737">
    <property type="entry name" value="GlcNAc_PI_deacetylase-related"/>
</dbReference>
<proteinExistence type="predicted"/>
<feature type="domain" description="Glycosyltransferase 2-like" evidence="1">
    <location>
        <begin position="359"/>
        <end position="482"/>
    </location>
</feature>
<name>A0A2R5FDU5_9PROT</name>
<dbReference type="Gene3D" id="3.90.550.10">
    <property type="entry name" value="Spore Coat Polysaccharide Biosynthesis Protein SpsA, Chain A"/>
    <property type="match status" value="1"/>
</dbReference>
<dbReference type="InterPro" id="IPR001173">
    <property type="entry name" value="Glyco_trans_2-like"/>
</dbReference>
<dbReference type="InterPro" id="IPR050256">
    <property type="entry name" value="Glycosyltransferase_2"/>
</dbReference>
<dbReference type="Pfam" id="PF00535">
    <property type="entry name" value="Glycos_transf_2"/>
    <property type="match status" value="1"/>
</dbReference>
<dbReference type="PANTHER" id="PTHR48090">
    <property type="entry name" value="UNDECAPRENYL-PHOSPHATE 4-DEOXY-4-FORMAMIDO-L-ARABINOSE TRANSFERASE-RELATED"/>
    <property type="match status" value="1"/>
</dbReference>
<gene>
    <name evidence="2" type="ORF">NMK_3527</name>
</gene>
<dbReference type="AlphaFoldDB" id="A0A2R5FDU5"/>
<dbReference type="PANTHER" id="PTHR48090:SF7">
    <property type="entry name" value="RFBJ PROTEIN"/>
    <property type="match status" value="1"/>
</dbReference>
<reference evidence="2 3" key="1">
    <citation type="journal article" date="2018" name="Environ. Microbiol.">
        <title>Isolation and genomic characterization of Novimethylophilus kurashikiensis gen. nov. sp. nov., a new lanthanide-dependent methylotrophic species of Methylophilaceae.</title>
        <authorList>
            <person name="Lv H."/>
            <person name="Sahin N."/>
            <person name="Tani A."/>
        </authorList>
    </citation>
    <scope>NUCLEOTIDE SEQUENCE [LARGE SCALE GENOMIC DNA]</scope>
    <source>
        <strain evidence="2 3">La2-4</strain>
    </source>
</reference>
<comment type="caution">
    <text evidence="2">The sequence shown here is derived from an EMBL/GenBank/DDBJ whole genome shotgun (WGS) entry which is preliminary data.</text>
</comment>
<sequence length="588" mass="65775">MSLALAFNRSARVMILAVHPDDESIAAGGLIQQAIAAGANVRIVFITDGDNNPWPQRYIEKRWTIARNDRMRWGRRRREEALSALSVLGVKAEEAVFLGFPDQGLTDLLLTNGVGAHGMEALEREVLEWDPSLLIVPSMRDLHPDHNATGVAIDILLQRWPSALERPQVLAYLVHGEAQGSTVAESMQLSPVQLLLKRVAILSHESQMKLGSWRFLKHAQPRELYLDLKASSDERSSLIKVTHDEHDIKIYYRLSRFSRLLGAPQLYIVTGTARFKIDLAHLSDAMELIDCINNRAIRAVQAFMVGDDCQLTISREYLPDAQQAYFKLARGIGFFDADGWCPYELQPQPVRKKVGSVAIIPCFNVEDYCEPVIIAATQYADRVIVIDDGSSDRTGEIITRLCKTLSHKIVPISFPENRGKGVGLMAGFRLALERYDFQALITLDADGQHPPAHIQSLLECMKPEIDMVVGERDISRMPGRSKLGNTLASGMLRWIYPAAPVDTQSGMRGFSQRFAAEIAATIEGCRYETEFQILLLALSRRRSIASVTIPTVYLDDNRSSKFRPITDSLRIFGTLILWRLGFGPKVVL</sequence>
<dbReference type="OrthoDB" id="9816564at2"/>